<organism evidence="2 3">
    <name type="scientific">Halorubrum glutamatedens</name>
    <dbReference type="NCBI Taxonomy" id="2707018"/>
    <lineage>
        <taxon>Archaea</taxon>
        <taxon>Methanobacteriati</taxon>
        <taxon>Methanobacteriota</taxon>
        <taxon>Stenosarchaea group</taxon>
        <taxon>Halobacteria</taxon>
        <taxon>Halobacteriales</taxon>
        <taxon>Haloferacaceae</taxon>
        <taxon>Halorubrum</taxon>
    </lineage>
</organism>
<evidence type="ECO:0000313" key="2">
    <source>
        <dbReference type="EMBL" id="MFC5135074.1"/>
    </source>
</evidence>
<evidence type="ECO:0000259" key="1">
    <source>
        <dbReference type="Pfam" id="PF18545"/>
    </source>
</evidence>
<keyword evidence="3" id="KW-1185">Reference proteome</keyword>
<feature type="domain" description="Halobacterial output" evidence="1">
    <location>
        <begin position="17"/>
        <end position="82"/>
    </location>
</feature>
<evidence type="ECO:0000313" key="3">
    <source>
        <dbReference type="Proteomes" id="UP001596145"/>
    </source>
</evidence>
<protein>
    <submittedName>
        <fullName evidence="2">HalOD1 output domain-containing protein</fullName>
    </submittedName>
</protein>
<reference evidence="2 3" key="1">
    <citation type="journal article" date="2019" name="Int. J. Syst. Evol. Microbiol.">
        <title>The Global Catalogue of Microorganisms (GCM) 10K type strain sequencing project: providing services to taxonomists for standard genome sequencing and annotation.</title>
        <authorList>
            <consortium name="The Broad Institute Genomics Platform"/>
            <consortium name="The Broad Institute Genome Sequencing Center for Infectious Disease"/>
            <person name="Wu L."/>
            <person name="Ma J."/>
        </authorList>
    </citation>
    <scope>NUCLEOTIDE SEQUENCE [LARGE SCALE GENOMIC DNA]</scope>
    <source>
        <strain evidence="2 3">CGMCC 1.16026</strain>
    </source>
</reference>
<dbReference type="EMBL" id="JBHSKV010000013">
    <property type="protein sequence ID" value="MFC5135074.1"/>
    <property type="molecule type" value="Genomic_DNA"/>
</dbReference>
<sequence length="89" mass="9655">MKTLDGTVVNRTQREPDTSVTVSIVRTVAEEKGVVPAELPVLSDVVDPEALDDLVTDVDRDDRTGVRVSFQYCGYTVIVTADSVTLLSD</sequence>
<dbReference type="InterPro" id="IPR040624">
    <property type="entry name" value="HalOD1"/>
</dbReference>
<dbReference type="RefSeq" id="WP_122105092.1">
    <property type="nucleotide sequence ID" value="NZ_JBHSKV010000013.1"/>
</dbReference>
<proteinExistence type="predicted"/>
<dbReference type="AlphaFoldDB" id="A0ABD5QU19"/>
<name>A0ABD5QU19_9EURY</name>
<dbReference type="Proteomes" id="UP001596145">
    <property type="component" value="Unassembled WGS sequence"/>
</dbReference>
<dbReference type="Pfam" id="PF18545">
    <property type="entry name" value="HalOD1"/>
    <property type="match status" value="1"/>
</dbReference>
<gene>
    <name evidence="2" type="ORF">ACFPJA_10155</name>
</gene>
<accession>A0ABD5QU19</accession>
<comment type="caution">
    <text evidence="2">The sequence shown here is derived from an EMBL/GenBank/DDBJ whole genome shotgun (WGS) entry which is preliminary data.</text>
</comment>